<evidence type="ECO:0000313" key="2">
    <source>
        <dbReference type="Proteomes" id="UP000499080"/>
    </source>
</evidence>
<organism evidence="1 2">
    <name type="scientific">Araneus ventricosus</name>
    <name type="common">Orbweaver spider</name>
    <name type="synonym">Epeira ventricosa</name>
    <dbReference type="NCBI Taxonomy" id="182803"/>
    <lineage>
        <taxon>Eukaryota</taxon>
        <taxon>Metazoa</taxon>
        <taxon>Ecdysozoa</taxon>
        <taxon>Arthropoda</taxon>
        <taxon>Chelicerata</taxon>
        <taxon>Arachnida</taxon>
        <taxon>Araneae</taxon>
        <taxon>Araneomorphae</taxon>
        <taxon>Entelegynae</taxon>
        <taxon>Araneoidea</taxon>
        <taxon>Araneidae</taxon>
        <taxon>Araneus</taxon>
    </lineage>
</organism>
<protein>
    <submittedName>
        <fullName evidence="1">Uncharacterized protein</fullName>
    </submittedName>
</protein>
<sequence length="126" mass="13920">MIKSLKCKGKRLGLFALDVSVANLTLNASFAELSIRKKRQNTNGLLKSKVGKATRSVLLTNTYPFDLPYNLATGKTKKKIIFNTVLDDDGNKTKSIDETISAIVQQLFPRDEEHLGLLGKNRSGLL</sequence>
<proteinExistence type="predicted"/>
<keyword evidence="2" id="KW-1185">Reference proteome</keyword>
<reference evidence="1 2" key="1">
    <citation type="journal article" date="2019" name="Sci. Rep.">
        <title>Orb-weaving spider Araneus ventricosus genome elucidates the spidroin gene catalogue.</title>
        <authorList>
            <person name="Kono N."/>
            <person name="Nakamura H."/>
            <person name="Ohtoshi R."/>
            <person name="Moran D.A.P."/>
            <person name="Shinohara A."/>
            <person name="Yoshida Y."/>
            <person name="Fujiwara M."/>
            <person name="Mori M."/>
            <person name="Tomita M."/>
            <person name="Arakawa K."/>
        </authorList>
    </citation>
    <scope>NUCLEOTIDE SEQUENCE [LARGE SCALE GENOMIC DNA]</scope>
</reference>
<evidence type="ECO:0000313" key="1">
    <source>
        <dbReference type="EMBL" id="GBM29743.1"/>
    </source>
</evidence>
<accession>A0A4Y2EKG8</accession>
<comment type="caution">
    <text evidence="1">The sequence shown here is derived from an EMBL/GenBank/DDBJ whole genome shotgun (WGS) entry which is preliminary data.</text>
</comment>
<name>A0A4Y2EKG8_ARAVE</name>
<dbReference type="Proteomes" id="UP000499080">
    <property type="component" value="Unassembled WGS sequence"/>
</dbReference>
<dbReference type="EMBL" id="BGPR01000643">
    <property type="protein sequence ID" value="GBM29743.1"/>
    <property type="molecule type" value="Genomic_DNA"/>
</dbReference>
<gene>
    <name evidence="1" type="ORF">AVEN_156922_1</name>
</gene>
<dbReference type="AlphaFoldDB" id="A0A4Y2EKG8"/>